<proteinExistence type="predicted"/>
<dbReference type="EMBL" id="VSRR010003213">
    <property type="protein sequence ID" value="MPC35169.1"/>
    <property type="molecule type" value="Genomic_DNA"/>
</dbReference>
<comment type="caution">
    <text evidence="1">The sequence shown here is derived from an EMBL/GenBank/DDBJ whole genome shotgun (WGS) entry which is preliminary data.</text>
</comment>
<evidence type="ECO:0000313" key="2">
    <source>
        <dbReference type="Proteomes" id="UP000324222"/>
    </source>
</evidence>
<evidence type="ECO:0000313" key="1">
    <source>
        <dbReference type="EMBL" id="MPC35169.1"/>
    </source>
</evidence>
<protein>
    <submittedName>
        <fullName evidence="1">Uncharacterized protein</fullName>
    </submittedName>
</protein>
<accession>A0A5B7EPU8</accession>
<keyword evidence="2" id="KW-1185">Reference proteome</keyword>
<sequence length="63" mass="7515">MTRWYQLRASDAQYAVGDHCLRYNPCKKRGTTLKLQSYWEHGKARTQFCNDSCHHLQAGRWLK</sequence>
<organism evidence="1 2">
    <name type="scientific">Portunus trituberculatus</name>
    <name type="common">Swimming crab</name>
    <name type="synonym">Neptunus trituberculatus</name>
    <dbReference type="NCBI Taxonomy" id="210409"/>
    <lineage>
        <taxon>Eukaryota</taxon>
        <taxon>Metazoa</taxon>
        <taxon>Ecdysozoa</taxon>
        <taxon>Arthropoda</taxon>
        <taxon>Crustacea</taxon>
        <taxon>Multicrustacea</taxon>
        <taxon>Malacostraca</taxon>
        <taxon>Eumalacostraca</taxon>
        <taxon>Eucarida</taxon>
        <taxon>Decapoda</taxon>
        <taxon>Pleocyemata</taxon>
        <taxon>Brachyura</taxon>
        <taxon>Eubrachyura</taxon>
        <taxon>Portunoidea</taxon>
        <taxon>Portunidae</taxon>
        <taxon>Portuninae</taxon>
        <taxon>Portunus</taxon>
    </lineage>
</organism>
<dbReference type="Proteomes" id="UP000324222">
    <property type="component" value="Unassembled WGS sequence"/>
</dbReference>
<gene>
    <name evidence="1" type="ORF">E2C01_028587</name>
</gene>
<name>A0A5B7EPU8_PORTR</name>
<reference evidence="1 2" key="1">
    <citation type="submission" date="2019-05" db="EMBL/GenBank/DDBJ databases">
        <title>Another draft genome of Portunus trituberculatus and its Hox gene families provides insights of decapod evolution.</title>
        <authorList>
            <person name="Jeong J.-H."/>
            <person name="Song I."/>
            <person name="Kim S."/>
            <person name="Choi T."/>
            <person name="Kim D."/>
            <person name="Ryu S."/>
            <person name="Kim W."/>
        </authorList>
    </citation>
    <scope>NUCLEOTIDE SEQUENCE [LARGE SCALE GENOMIC DNA]</scope>
    <source>
        <tissue evidence="1">Muscle</tissue>
    </source>
</reference>
<dbReference type="AlphaFoldDB" id="A0A5B7EPU8"/>